<evidence type="ECO:0000313" key="2">
    <source>
        <dbReference type="Proteomes" id="UP000789405"/>
    </source>
</evidence>
<dbReference type="AlphaFoldDB" id="A0A9N8ZT77"/>
<organism evidence="1 2">
    <name type="scientific">Dentiscutata erythropus</name>
    <dbReference type="NCBI Taxonomy" id="1348616"/>
    <lineage>
        <taxon>Eukaryota</taxon>
        <taxon>Fungi</taxon>
        <taxon>Fungi incertae sedis</taxon>
        <taxon>Mucoromycota</taxon>
        <taxon>Glomeromycotina</taxon>
        <taxon>Glomeromycetes</taxon>
        <taxon>Diversisporales</taxon>
        <taxon>Gigasporaceae</taxon>
        <taxon>Dentiscutata</taxon>
    </lineage>
</organism>
<dbReference type="Proteomes" id="UP000789405">
    <property type="component" value="Unassembled WGS sequence"/>
</dbReference>
<sequence length="79" mass="9389">MKKTIEYTDDMKRNIRASLQKKELLNEIMISRRTKYYSTDDQFVGKKQPLDVARLGSSAFWHEHTQTTAKIHTQWTNKT</sequence>
<reference evidence="1" key="1">
    <citation type="submission" date="2021-06" db="EMBL/GenBank/DDBJ databases">
        <authorList>
            <person name="Kallberg Y."/>
            <person name="Tangrot J."/>
            <person name="Rosling A."/>
        </authorList>
    </citation>
    <scope>NUCLEOTIDE SEQUENCE</scope>
    <source>
        <strain evidence="1">MA453B</strain>
    </source>
</reference>
<keyword evidence="2" id="KW-1185">Reference proteome</keyword>
<protein>
    <submittedName>
        <fullName evidence="1">10241_t:CDS:1</fullName>
    </submittedName>
</protein>
<comment type="caution">
    <text evidence="1">The sequence shown here is derived from an EMBL/GenBank/DDBJ whole genome shotgun (WGS) entry which is preliminary data.</text>
</comment>
<accession>A0A9N8ZT77</accession>
<dbReference type="EMBL" id="CAJVPY010001075">
    <property type="protein sequence ID" value="CAG8506047.1"/>
    <property type="molecule type" value="Genomic_DNA"/>
</dbReference>
<name>A0A9N8ZT77_9GLOM</name>
<evidence type="ECO:0000313" key="1">
    <source>
        <dbReference type="EMBL" id="CAG8506047.1"/>
    </source>
</evidence>
<proteinExistence type="predicted"/>
<gene>
    <name evidence="1" type="ORF">DERYTH_LOCUS3144</name>
</gene>